<feature type="region of interest" description="Disordered" evidence="1">
    <location>
        <begin position="1035"/>
        <end position="1079"/>
    </location>
</feature>
<evidence type="ECO:0000256" key="1">
    <source>
        <dbReference type="SAM" id="MobiDB-lite"/>
    </source>
</evidence>
<protein>
    <submittedName>
        <fullName evidence="2">Uncharacterized protein</fullName>
    </submittedName>
</protein>
<comment type="caution">
    <text evidence="2">The sequence shown here is derived from an EMBL/GenBank/DDBJ whole genome shotgun (WGS) entry which is preliminary data.</text>
</comment>
<reference evidence="2 3" key="1">
    <citation type="submission" date="2021-03" db="EMBL/GenBank/DDBJ databases">
        <title>Leishmania (Mundinia) martiniquensis Genome sequencing and assembly.</title>
        <authorList>
            <person name="Almutairi H."/>
            <person name="Gatherer D."/>
        </authorList>
    </citation>
    <scope>NUCLEOTIDE SEQUENCE [LARGE SCALE GENOMIC DNA]</scope>
    <source>
        <strain evidence="2">LSCM1</strain>
    </source>
</reference>
<dbReference type="Proteomes" id="UP000673552">
    <property type="component" value="Chromosome 26"/>
</dbReference>
<dbReference type="AlphaFoldDB" id="A0A836GYX0"/>
<organism evidence="2 3">
    <name type="scientific">Leishmania martiniquensis</name>
    <dbReference type="NCBI Taxonomy" id="1580590"/>
    <lineage>
        <taxon>Eukaryota</taxon>
        <taxon>Discoba</taxon>
        <taxon>Euglenozoa</taxon>
        <taxon>Kinetoplastea</taxon>
        <taxon>Metakinetoplastina</taxon>
        <taxon>Trypanosomatida</taxon>
        <taxon>Trypanosomatidae</taxon>
        <taxon>Leishmaniinae</taxon>
        <taxon>Leishmania</taxon>
    </lineage>
</organism>
<sequence>METVAVEQSPCDLVSALASVASGDPSLKDATLLCAASAACCCELAPPASTAEAAAARVPAWLSVTVTCTLDVVIQVQASLASDGLANLFGCCHGVAKGKSKPQFARVTCENAQKICALLDGIIKLPLSPADVVATDVSTCSTCVHAANLLSEPSGSKVGSRSLRGRGAGGADGVATRSSSVGVGCQGCRSACVDSCAADRLGVSTLEATACLARRLPTVALLVRFPQRCRRALVLLRPSVGWRHKRYRMTYHASARLVSESVQRVALMPGGDAAVLLDDTFIRDESTPVCAADKAGGASATLALRGNYLPLHDVEQRSGALQPLHLHLGLLGASARQRVLRSLLRCRVTGAWCRPRFPSRGASCCLSVAAELVLYSSEGHALVFERVMADMMRGSAAVEGKDNLSLAVVYTCSAGAHLLCSKLDASTAAASMPASRSCDGICRGALLVAPPWRFADQWRHSPRFTRMLALTEAPSVALSGVLESGEGRRRQRRHRACSVLAMSPNRQVWLLRAGSQLRVVSMSTGTGAMGEHEDVGPTLTSAVQLDPSHVLHDAQYVACGGHAGFLLLCRHNSMVGAAESWDATSAMHSMTATSPIGDRFVHCARSQVPVRVLFLSLTAMATATAAFASTNAAISPLLPVPLIPSPILASLPPSFTLPSNRLRLVCAVSAANTSGATLTTEMMSDTLYIVISSSGEARQAWKATVCLPSVWPSCTSLLQLCPSESTGVAGRGEGAATAEVSRAASALKWTAHALSALFPQACLMRGNDVVSAWKAAVQGTTAPSCMRSPPSFAVVTTEEEWPLETVLEAALLELNYPYNHGAASPVYTLDAPRGSRADTDGAASYHSSATLAFHDALHAFLHACFCGDEVSTAGAVAVFAGFSTALRMSGLLLRCRAGLAARDGGVPVTMRVVAFLHGCAQLLRRAMEDIAAVGDVSALLACASHLTPTVVASAARQSPSSVAPATWEVWGLLLQPLFDFVWGAVQAYGISAEVATRLLDYCSPAVRSMVHARVLCLPDRGNTLHAATPGHVAAPASVDDAPRLSGPAVQCSSPELPAPHAGVDSPSAPRTSGPTPASLSPAAAVAAATSSYTSAELYEAVHRVFLLQGAAAALRLLDELRRHESTKAGAAEMAQILVAMQHRLQGVAV</sequence>
<evidence type="ECO:0000313" key="3">
    <source>
        <dbReference type="Proteomes" id="UP000673552"/>
    </source>
</evidence>
<dbReference type="GeneID" id="92514096"/>
<gene>
    <name evidence="2" type="ORF">LSCM1_04059</name>
</gene>
<dbReference type="EMBL" id="JAFEUZ010000026">
    <property type="protein sequence ID" value="KAG5476357.1"/>
    <property type="molecule type" value="Genomic_DNA"/>
</dbReference>
<name>A0A836GYX0_9TRYP</name>
<dbReference type="OrthoDB" id="273693at2759"/>
<dbReference type="RefSeq" id="XP_067177815.1">
    <property type="nucleotide sequence ID" value="XM_067321584.1"/>
</dbReference>
<proteinExistence type="predicted"/>
<accession>A0A836GYX0</accession>
<evidence type="ECO:0000313" key="2">
    <source>
        <dbReference type="EMBL" id="KAG5476357.1"/>
    </source>
</evidence>
<keyword evidence="3" id="KW-1185">Reference proteome</keyword>
<dbReference type="KEGG" id="lmat:92514096"/>